<organism evidence="2 3">
    <name type="scientific">Setaria viridis</name>
    <name type="common">Green bristlegrass</name>
    <name type="synonym">Setaria italica subsp. viridis</name>
    <dbReference type="NCBI Taxonomy" id="4556"/>
    <lineage>
        <taxon>Eukaryota</taxon>
        <taxon>Viridiplantae</taxon>
        <taxon>Streptophyta</taxon>
        <taxon>Embryophyta</taxon>
        <taxon>Tracheophyta</taxon>
        <taxon>Spermatophyta</taxon>
        <taxon>Magnoliopsida</taxon>
        <taxon>Liliopsida</taxon>
        <taxon>Poales</taxon>
        <taxon>Poaceae</taxon>
        <taxon>PACMAD clade</taxon>
        <taxon>Panicoideae</taxon>
        <taxon>Panicodae</taxon>
        <taxon>Paniceae</taxon>
        <taxon>Cenchrinae</taxon>
        <taxon>Setaria</taxon>
    </lineage>
</organism>
<evidence type="ECO:0000313" key="3">
    <source>
        <dbReference type="Proteomes" id="UP000298652"/>
    </source>
</evidence>
<name>A0A4U6V3D3_SETVI</name>
<keyword evidence="3" id="KW-1185">Reference proteome</keyword>
<sequence length="144" mass="15007">MWAGGKGLTGAKSPERCDTPGTRGSGKSSPGRAFALLRAAPSCSVTAHAQVWWPVVQPRPRASSVRNPTVPSISSGTSTTHALSACQLLSSSSSSPPQNILFSWCPPQLPISFASCPANKAITMESPMAAVHDPKTDAKRRPAN</sequence>
<proteinExistence type="predicted"/>
<dbReference type="AlphaFoldDB" id="A0A4U6V3D3"/>
<dbReference type="Proteomes" id="UP000298652">
    <property type="component" value="Chromosome 4"/>
</dbReference>
<dbReference type="Gramene" id="TKW21289">
    <property type="protein sequence ID" value="TKW21289"/>
    <property type="gene ID" value="SEVIR_4G168800v2"/>
</dbReference>
<reference evidence="2" key="1">
    <citation type="submission" date="2019-03" db="EMBL/GenBank/DDBJ databases">
        <title>WGS assembly of Setaria viridis.</title>
        <authorList>
            <person name="Huang P."/>
            <person name="Jenkins J."/>
            <person name="Grimwood J."/>
            <person name="Barry K."/>
            <person name="Healey A."/>
            <person name="Mamidi S."/>
            <person name="Sreedasyam A."/>
            <person name="Shu S."/>
            <person name="Feldman M."/>
            <person name="Wu J."/>
            <person name="Yu Y."/>
            <person name="Chen C."/>
            <person name="Johnson J."/>
            <person name="Rokhsar D."/>
            <person name="Baxter I."/>
            <person name="Schmutz J."/>
            <person name="Brutnell T."/>
            <person name="Kellogg E."/>
        </authorList>
    </citation>
    <scope>NUCLEOTIDE SEQUENCE [LARGE SCALE GENOMIC DNA]</scope>
</reference>
<feature type="region of interest" description="Disordered" evidence="1">
    <location>
        <begin position="1"/>
        <end position="30"/>
    </location>
</feature>
<evidence type="ECO:0000313" key="2">
    <source>
        <dbReference type="EMBL" id="TKW21289.1"/>
    </source>
</evidence>
<protein>
    <submittedName>
        <fullName evidence="2">Uncharacterized protein</fullName>
    </submittedName>
</protein>
<dbReference type="EMBL" id="CM016555">
    <property type="protein sequence ID" value="TKW21289.1"/>
    <property type="molecule type" value="Genomic_DNA"/>
</dbReference>
<evidence type="ECO:0000256" key="1">
    <source>
        <dbReference type="SAM" id="MobiDB-lite"/>
    </source>
</evidence>
<accession>A0A4U6V3D3</accession>
<gene>
    <name evidence="2" type="ORF">SEVIR_4G168800v2</name>
</gene>